<dbReference type="HOGENOM" id="CLU_038716_5_1_0"/>
<organism evidence="3 4">
    <name type="scientific">Coraliomargarita akajimensis (strain DSM 45221 / IAM 15411 / JCM 23193 / KCTC 12865 / 04OKA010-24)</name>
    <dbReference type="NCBI Taxonomy" id="583355"/>
    <lineage>
        <taxon>Bacteria</taxon>
        <taxon>Pseudomonadati</taxon>
        <taxon>Verrucomicrobiota</taxon>
        <taxon>Opitutia</taxon>
        <taxon>Puniceicoccales</taxon>
        <taxon>Coraliomargaritaceae</taxon>
        <taxon>Coraliomargarita</taxon>
    </lineage>
</organism>
<dbReference type="GO" id="GO:0017057">
    <property type="term" value="F:6-phosphogluconolactonase activity"/>
    <property type="evidence" value="ECO:0007669"/>
    <property type="project" value="TreeGrafter"/>
</dbReference>
<keyword evidence="4" id="KW-1185">Reference proteome</keyword>
<evidence type="ECO:0000313" key="4">
    <source>
        <dbReference type="Proteomes" id="UP000000925"/>
    </source>
</evidence>
<dbReference type="AlphaFoldDB" id="D5EQV8"/>
<evidence type="ECO:0000256" key="1">
    <source>
        <dbReference type="ARBA" id="ARBA00005564"/>
    </source>
</evidence>
<dbReference type="Pfam" id="PF10282">
    <property type="entry name" value="Lactonase"/>
    <property type="match status" value="1"/>
</dbReference>
<evidence type="ECO:0000313" key="3">
    <source>
        <dbReference type="EMBL" id="ADE53951.1"/>
    </source>
</evidence>
<reference evidence="3 4" key="1">
    <citation type="journal article" date="2010" name="Stand. Genomic Sci.">
        <title>Complete genome sequence of Coraliomargarita akajimensis type strain (04OKA010-24).</title>
        <authorList>
            <person name="Mavromatis K."/>
            <person name="Abt B."/>
            <person name="Brambilla E."/>
            <person name="Lapidus A."/>
            <person name="Copeland A."/>
            <person name="Deshpande S."/>
            <person name="Nolan M."/>
            <person name="Lucas S."/>
            <person name="Tice H."/>
            <person name="Cheng J.F."/>
            <person name="Han C."/>
            <person name="Detter J.C."/>
            <person name="Woyke T."/>
            <person name="Goodwin L."/>
            <person name="Pitluck S."/>
            <person name="Held B."/>
            <person name="Brettin T."/>
            <person name="Tapia R."/>
            <person name="Ivanova N."/>
            <person name="Mikhailova N."/>
            <person name="Pati A."/>
            <person name="Liolios K."/>
            <person name="Chen A."/>
            <person name="Palaniappan K."/>
            <person name="Land M."/>
            <person name="Hauser L."/>
            <person name="Chang Y.J."/>
            <person name="Jeffries C.D."/>
            <person name="Rohde M."/>
            <person name="Goker M."/>
            <person name="Bristow J."/>
            <person name="Eisen J.A."/>
            <person name="Markowitz V."/>
            <person name="Hugenholtz P."/>
            <person name="Klenk H.P."/>
            <person name="Kyrpides N.C."/>
        </authorList>
    </citation>
    <scope>NUCLEOTIDE SEQUENCE [LARGE SCALE GENOMIC DNA]</scope>
    <source>
        <strain evidence="4">DSM 45221 / IAM 15411 / JCM 23193 / KCTC 12865</strain>
    </source>
</reference>
<sequence>MAKELFFVGTYTESLAHVQGRSKAIQIAELDTESGALELIRTSNPVPNTAYLRTSADGRFLYATSEIYEFEGRAEGCFTVFAIDREQRRLEQVQQLGSHGKGPAYLFAEGSGQQLLLVNYIEGNLGSFPVSKAGRIGPPLSMKQHHGSGPNTIRQEAAHPHAIITSPDNRMVYAVDLGIDRIVHYSFNADDGSLKPMPELDLVLPPGSGPRHIILHPQGKRAYFVNELTNELCACSIAANGALKLQQTLSTLPQDIDTESHCSELCISRDGQDLYVANRGHNSIAHFRCAADGSLESLSKCVECKGNIPRHIALSANDAYLLIANQESDEVRSFRRETDGSLSDSGHRLTIGTPCFVEFPDRGGAQPKKPLAEIH</sequence>
<comment type="similarity">
    <text evidence="1">Belongs to the cycloisomerase 2 family.</text>
</comment>
<proteinExistence type="inferred from homology"/>
<dbReference type="KEGG" id="caa:Caka_0929"/>
<accession>D5EQV8</accession>
<dbReference type="Proteomes" id="UP000000925">
    <property type="component" value="Chromosome"/>
</dbReference>
<keyword evidence="2" id="KW-0119">Carbohydrate metabolism</keyword>
<dbReference type="STRING" id="583355.Caka_0929"/>
<evidence type="ECO:0000256" key="2">
    <source>
        <dbReference type="ARBA" id="ARBA00022526"/>
    </source>
</evidence>
<dbReference type="InterPro" id="IPR019405">
    <property type="entry name" value="Lactonase_7-beta_prop"/>
</dbReference>
<dbReference type="Gene3D" id="2.130.10.10">
    <property type="entry name" value="YVTN repeat-like/Quinoprotein amine dehydrogenase"/>
    <property type="match status" value="1"/>
</dbReference>
<name>D5EQV8_CORAD</name>
<dbReference type="eggNOG" id="COG2706">
    <property type="taxonomic scope" value="Bacteria"/>
</dbReference>
<dbReference type="PANTHER" id="PTHR30344:SF1">
    <property type="entry name" value="6-PHOSPHOGLUCONOLACTONASE"/>
    <property type="match status" value="1"/>
</dbReference>
<dbReference type="SUPFAM" id="SSF75011">
    <property type="entry name" value="3-carboxy-cis,cis-mucoante lactonizing enzyme"/>
    <property type="match status" value="1"/>
</dbReference>
<keyword evidence="2" id="KW-0313">Glucose metabolism</keyword>
<dbReference type="OrthoDB" id="9790815at2"/>
<dbReference type="GO" id="GO:0006006">
    <property type="term" value="P:glucose metabolic process"/>
    <property type="evidence" value="ECO:0007669"/>
    <property type="project" value="UniProtKB-KW"/>
</dbReference>
<dbReference type="RefSeq" id="WP_013042675.1">
    <property type="nucleotide sequence ID" value="NC_014008.1"/>
</dbReference>
<gene>
    <name evidence="3" type="ordered locus">Caka_0929</name>
</gene>
<dbReference type="PANTHER" id="PTHR30344">
    <property type="entry name" value="6-PHOSPHOGLUCONOLACTONASE-RELATED"/>
    <property type="match status" value="1"/>
</dbReference>
<evidence type="ECO:0008006" key="5">
    <source>
        <dbReference type="Google" id="ProtNLM"/>
    </source>
</evidence>
<dbReference type="InterPro" id="IPR015943">
    <property type="entry name" value="WD40/YVTN_repeat-like_dom_sf"/>
</dbReference>
<dbReference type="InterPro" id="IPR050282">
    <property type="entry name" value="Cycloisomerase_2"/>
</dbReference>
<dbReference type="EMBL" id="CP001998">
    <property type="protein sequence ID" value="ADE53951.1"/>
    <property type="molecule type" value="Genomic_DNA"/>
</dbReference>
<protein>
    <recommendedName>
        <fullName evidence="5">6-phosphogluconolactonase</fullName>
    </recommendedName>
</protein>